<dbReference type="SUPFAM" id="SSF69786">
    <property type="entry name" value="YggU-like"/>
    <property type="match status" value="1"/>
</dbReference>
<keyword evidence="3" id="KW-1185">Reference proteome</keyword>
<dbReference type="PANTHER" id="PTHR13420">
    <property type="entry name" value="UPF0235 PROTEIN C15ORF40"/>
    <property type="match status" value="1"/>
</dbReference>
<dbReference type="NCBIfam" id="TIGR00251">
    <property type="entry name" value="DUF167 family protein"/>
    <property type="match status" value="1"/>
</dbReference>
<comment type="similarity">
    <text evidence="1">Belongs to the UPF0235 family.</text>
</comment>
<sequence>MESSSVPSSIQDSSKGVLITVHAKPNSKNDSIIEIDDECVNLSITAPPKDGKANGNICEFLAETLGIKKRQVEIAKGGKSKNKVAIINADTGLTAEEVYELLKEEI</sequence>
<dbReference type="Proteomes" id="UP001295684">
    <property type="component" value="Unassembled WGS sequence"/>
</dbReference>
<dbReference type="AlphaFoldDB" id="A0AAD1Y0P3"/>
<proteinExistence type="inferred from homology"/>
<organism evidence="2 3">
    <name type="scientific">Euplotes crassus</name>
    <dbReference type="NCBI Taxonomy" id="5936"/>
    <lineage>
        <taxon>Eukaryota</taxon>
        <taxon>Sar</taxon>
        <taxon>Alveolata</taxon>
        <taxon>Ciliophora</taxon>
        <taxon>Intramacronucleata</taxon>
        <taxon>Spirotrichea</taxon>
        <taxon>Hypotrichia</taxon>
        <taxon>Euplotida</taxon>
        <taxon>Euplotidae</taxon>
        <taxon>Moneuplotes</taxon>
    </lineage>
</organism>
<comment type="caution">
    <text evidence="2">The sequence shown here is derived from an EMBL/GenBank/DDBJ whole genome shotgun (WGS) entry which is preliminary data.</text>
</comment>
<evidence type="ECO:0000256" key="1">
    <source>
        <dbReference type="ARBA" id="ARBA00010364"/>
    </source>
</evidence>
<dbReference type="InterPro" id="IPR036591">
    <property type="entry name" value="YggU-like_sf"/>
</dbReference>
<dbReference type="SMART" id="SM01152">
    <property type="entry name" value="DUF167"/>
    <property type="match status" value="1"/>
</dbReference>
<evidence type="ECO:0000313" key="3">
    <source>
        <dbReference type="Proteomes" id="UP001295684"/>
    </source>
</evidence>
<dbReference type="PANTHER" id="PTHR13420:SF7">
    <property type="entry name" value="UPF0235 PROTEIN C15ORF40"/>
    <property type="match status" value="1"/>
</dbReference>
<name>A0AAD1Y0P3_EUPCR</name>
<accession>A0AAD1Y0P3</accession>
<dbReference type="EMBL" id="CAMPGE010025164">
    <property type="protein sequence ID" value="CAI2382946.1"/>
    <property type="molecule type" value="Genomic_DNA"/>
</dbReference>
<protein>
    <submittedName>
        <fullName evidence="2">Uncharacterized protein</fullName>
    </submittedName>
</protein>
<dbReference type="GO" id="GO:0005737">
    <property type="term" value="C:cytoplasm"/>
    <property type="evidence" value="ECO:0007669"/>
    <property type="project" value="TreeGrafter"/>
</dbReference>
<gene>
    <name evidence="2" type="ORF">ECRASSUSDP1_LOCUS24436</name>
</gene>
<reference evidence="2" key="1">
    <citation type="submission" date="2023-07" db="EMBL/GenBank/DDBJ databases">
        <authorList>
            <consortium name="AG Swart"/>
            <person name="Singh M."/>
            <person name="Singh A."/>
            <person name="Seah K."/>
            <person name="Emmerich C."/>
        </authorList>
    </citation>
    <scope>NUCLEOTIDE SEQUENCE</scope>
    <source>
        <strain evidence="2">DP1</strain>
    </source>
</reference>
<dbReference type="Gene3D" id="3.30.1200.10">
    <property type="entry name" value="YggU-like"/>
    <property type="match status" value="1"/>
</dbReference>
<dbReference type="InterPro" id="IPR003746">
    <property type="entry name" value="DUF167"/>
</dbReference>
<dbReference type="HAMAP" id="MF_00634">
    <property type="entry name" value="UPF0235"/>
    <property type="match status" value="1"/>
</dbReference>
<evidence type="ECO:0000313" key="2">
    <source>
        <dbReference type="EMBL" id="CAI2382946.1"/>
    </source>
</evidence>
<dbReference type="Pfam" id="PF02594">
    <property type="entry name" value="DUF167"/>
    <property type="match status" value="1"/>
</dbReference>